<dbReference type="EMBL" id="JBHUMY010000043">
    <property type="protein sequence ID" value="MFD2663512.1"/>
    <property type="molecule type" value="Genomic_DNA"/>
</dbReference>
<keyword evidence="5" id="KW-0472">Membrane</keyword>
<feature type="transmembrane region" description="Helical" evidence="5">
    <location>
        <begin position="199"/>
        <end position="220"/>
    </location>
</feature>
<organism evidence="8 9">
    <name type="scientific">Paenibacillus thailandensis</name>
    <dbReference type="NCBI Taxonomy" id="393250"/>
    <lineage>
        <taxon>Bacteria</taxon>
        <taxon>Bacillati</taxon>
        <taxon>Bacillota</taxon>
        <taxon>Bacilli</taxon>
        <taxon>Bacillales</taxon>
        <taxon>Paenibacillaceae</taxon>
        <taxon>Paenibacillus</taxon>
    </lineage>
</organism>
<dbReference type="SUPFAM" id="SSF49503">
    <property type="entry name" value="Cupredoxins"/>
    <property type="match status" value="3"/>
</dbReference>
<feature type="domain" description="Plastocyanin-like" evidence="6">
    <location>
        <begin position="573"/>
        <end position="683"/>
    </location>
</feature>
<evidence type="ECO:0000256" key="3">
    <source>
        <dbReference type="ARBA" id="ARBA00023008"/>
    </source>
</evidence>
<dbReference type="Proteomes" id="UP001597493">
    <property type="component" value="Unassembled WGS sequence"/>
</dbReference>
<feature type="transmembrane region" description="Helical" evidence="5">
    <location>
        <begin position="129"/>
        <end position="147"/>
    </location>
</feature>
<comment type="caution">
    <text evidence="8">The sequence shown here is derived from an EMBL/GenBank/DDBJ whole genome shotgun (WGS) entry which is preliminary data.</text>
</comment>
<evidence type="ECO:0000313" key="9">
    <source>
        <dbReference type="Proteomes" id="UP001597493"/>
    </source>
</evidence>
<evidence type="ECO:0000256" key="1">
    <source>
        <dbReference type="ARBA" id="ARBA00022723"/>
    </source>
</evidence>
<dbReference type="PANTHER" id="PTHR11709">
    <property type="entry name" value="MULTI-COPPER OXIDASE"/>
    <property type="match status" value="1"/>
</dbReference>
<evidence type="ECO:0000259" key="6">
    <source>
        <dbReference type="Pfam" id="PF07731"/>
    </source>
</evidence>
<feature type="region of interest" description="Disordered" evidence="4">
    <location>
        <begin position="240"/>
        <end position="261"/>
    </location>
</feature>
<dbReference type="PANTHER" id="PTHR11709:SF394">
    <property type="entry name" value="FI03373P-RELATED"/>
    <property type="match status" value="1"/>
</dbReference>
<feature type="transmembrane region" description="Helical" evidence="5">
    <location>
        <begin position="80"/>
        <end position="102"/>
    </location>
</feature>
<protein>
    <submittedName>
        <fullName evidence="8">Multicopper oxidase family protein</fullName>
    </submittedName>
</protein>
<feature type="transmembrane region" description="Helical" evidence="5">
    <location>
        <begin position="6"/>
        <end position="25"/>
    </location>
</feature>
<dbReference type="InterPro" id="IPR045087">
    <property type="entry name" value="Cu-oxidase_fam"/>
</dbReference>
<evidence type="ECO:0000256" key="5">
    <source>
        <dbReference type="SAM" id="Phobius"/>
    </source>
</evidence>
<name>A0ABW5R4U9_9BACL</name>
<keyword evidence="9" id="KW-1185">Reference proteome</keyword>
<keyword evidence="5" id="KW-1133">Transmembrane helix</keyword>
<sequence>MYTLFVYLEQSSIVMLIVLAWIAGNKCYRLLYAESEEKLHRKARKLVDWAVWVSAFAAAAVSSVLLMASGYHPVFWLDRLLLHVPLLALPTVLIWSITVPRVKKLRTITGRKSDHEPDPRLRYRAADPALVFPVRLAMLSALAAFYFALSPPKQADEAVFPLLIYAVAAGIQWFALAGRRMRAGAAGARPVYRPWLSRLQALGVLAAAAAIGSAPFISAMDASRLPSSLSMASAPVDYGDGKGSRPGLGHAHGSVAATAGTQPGERSLVPVTALTEPTGEKADASFTLVAQQAQVRLQSGKTVDAWTYNGKAPGPELRLKQGQLVEITLKNKDIAEGVTLHWHGLDIPNAEDGVAGATQDAVMPGEEHTYRFRAEQAGTFWYHTHQQSKESVAKGLFGAIVVEPAQEASPPDRDITVLSHRWEGAGLAVGDADGVRRIAAREGERVKLRLIHTDDWVIQSYRLIGASFKVTAIDGTDLNAPGDLSRVRLSLPTGGRYDVTFTMPSRPVYLSVDGDKQTGILFSADGTGDIPEAEGPYADFDPTSYGKPADVPFHADSGFDREFEMVLDNEFGFYNGQFAAFDTINGEVFPNTPMFMVGEGDLVKVTVANRSAVEHPMHLHGHHMLVLSKNGEAVTGSPWWSDTLSVMPGDRYEVAFRADNPGLWMDHCHNLVHASAGMTMHLMYEGVTSPFTVGDASGNHPE</sequence>
<evidence type="ECO:0000313" key="8">
    <source>
        <dbReference type="EMBL" id="MFD2663512.1"/>
    </source>
</evidence>
<feature type="transmembrane region" description="Helical" evidence="5">
    <location>
        <begin position="159"/>
        <end position="178"/>
    </location>
</feature>
<keyword evidence="1" id="KW-0479">Metal-binding</keyword>
<feature type="domain" description="Plastocyanin-like" evidence="7">
    <location>
        <begin position="291"/>
        <end position="406"/>
    </location>
</feature>
<dbReference type="CDD" id="cd04202">
    <property type="entry name" value="CuRO_D2_2dMcoN_like"/>
    <property type="match status" value="1"/>
</dbReference>
<evidence type="ECO:0000256" key="4">
    <source>
        <dbReference type="SAM" id="MobiDB-lite"/>
    </source>
</evidence>
<keyword evidence="3" id="KW-0186">Copper</keyword>
<reference evidence="9" key="1">
    <citation type="journal article" date="2019" name="Int. J. Syst. Evol. Microbiol.">
        <title>The Global Catalogue of Microorganisms (GCM) 10K type strain sequencing project: providing services to taxonomists for standard genome sequencing and annotation.</title>
        <authorList>
            <consortium name="The Broad Institute Genomics Platform"/>
            <consortium name="The Broad Institute Genome Sequencing Center for Infectious Disease"/>
            <person name="Wu L."/>
            <person name="Ma J."/>
        </authorList>
    </citation>
    <scope>NUCLEOTIDE SEQUENCE [LARGE SCALE GENOMIC DNA]</scope>
    <source>
        <strain evidence="9">TISTR 1827</strain>
    </source>
</reference>
<feature type="transmembrane region" description="Helical" evidence="5">
    <location>
        <begin position="46"/>
        <end position="68"/>
    </location>
</feature>
<gene>
    <name evidence="8" type="ORF">ACFSW5_25055</name>
</gene>
<dbReference type="RefSeq" id="WP_379279667.1">
    <property type="nucleotide sequence ID" value="NZ_JBHUGT010000011.1"/>
</dbReference>
<evidence type="ECO:0000259" key="7">
    <source>
        <dbReference type="Pfam" id="PF07732"/>
    </source>
</evidence>
<proteinExistence type="predicted"/>
<keyword evidence="5" id="KW-0812">Transmembrane</keyword>
<accession>A0ABW5R4U9</accession>
<dbReference type="Pfam" id="PF07731">
    <property type="entry name" value="Cu-oxidase_2"/>
    <property type="match status" value="1"/>
</dbReference>
<evidence type="ECO:0000256" key="2">
    <source>
        <dbReference type="ARBA" id="ARBA00023002"/>
    </source>
</evidence>
<dbReference type="Gene3D" id="2.60.40.420">
    <property type="entry name" value="Cupredoxins - blue copper proteins"/>
    <property type="match status" value="2"/>
</dbReference>
<dbReference type="PROSITE" id="PS00080">
    <property type="entry name" value="MULTICOPPER_OXIDASE2"/>
    <property type="match status" value="1"/>
</dbReference>
<dbReference type="CDD" id="cd13861">
    <property type="entry name" value="CuRO_1_CumA_like"/>
    <property type="match status" value="1"/>
</dbReference>
<keyword evidence="2" id="KW-0560">Oxidoreductase</keyword>
<dbReference type="InterPro" id="IPR008972">
    <property type="entry name" value="Cupredoxin"/>
</dbReference>
<dbReference type="InterPro" id="IPR011707">
    <property type="entry name" value="Cu-oxidase-like_N"/>
</dbReference>
<dbReference type="Pfam" id="PF07732">
    <property type="entry name" value="Cu-oxidase_3"/>
    <property type="match status" value="1"/>
</dbReference>
<dbReference type="InterPro" id="IPR011706">
    <property type="entry name" value="Cu-oxidase_C"/>
</dbReference>
<dbReference type="InterPro" id="IPR002355">
    <property type="entry name" value="Cu_oxidase_Cu_BS"/>
</dbReference>